<name>A0ABP8RKL8_9PSEU</name>
<evidence type="ECO:0000256" key="2">
    <source>
        <dbReference type="SAM" id="MobiDB-lite"/>
    </source>
</evidence>
<evidence type="ECO:0000259" key="3">
    <source>
        <dbReference type="Pfam" id="PF01425"/>
    </source>
</evidence>
<dbReference type="Pfam" id="PF01425">
    <property type="entry name" value="Amidase"/>
    <property type="match status" value="1"/>
</dbReference>
<dbReference type="InterPro" id="IPR020556">
    <property type="entry name" value="Amidase_CS"/>
</dbReference>
<dbReference type="Proteomes" id="UP001501598">
    <property type="component" value="Unassembled WGS sequence"/>
</dbReference>
<dbReference type="Gene3D" id="3.90.1300.10">
    <property type="entry name" value="Amidase signature (AS) domain"/>
    <property type="match status" value="1"/>
</dbReference>
<sequence length="507" mass="52197">MQDYTAHDAVGLAELVAKGEVTPTELLEAALARADARADLNALVLRMDELARERAAGPLTGPFAGVPFLLKDLGQHYACLPTATGSRSLAHYPRPDHALAVQRWLDAGLVVFGKTATPEFGAKGITEPAFGGPTRNPWNPAHTPGGSSGGAAAAVAAGIVPVAGASDGGGSIRIPAACCGIFGLKPSRGLVPEGPDVAERLHGAAVTGVVSRTVRDTAAMLDLLTGQDPTGPYLGASPGSLAEAARREPGRLRIGVSTASPLGTPVAPEAVAAVDDAVALLGELGHEVEEASSGVDERALASDFLTMWFAVVATQVADARALTGATDADFETDTLVMAALGRATSAPTYVAAHDRWNVHTRRLAAFHERYDLLLTPTLARPPMRIGESATPAAVTAVAKVLLRTRTAGLLGRTPLVDSLVDANLGPVPYTQLANVTGRPAMSVPLYRTPEGLPLGVQFVGPLGGEGTLLALATQLERARPWLPALVANTMQQPPDPPSARTVSAPTS</sequence>
<comment type="caution">
    <text evidence="4">The sequence shown here is derived from an EMBL/GenBank/DDBJ whole genome shotgun (WGS) entry which is preliminary data.</text>
</comment>
<dbReference type="InterPro" id="IPR000120">
    <property type="entry name" value="Amidase"/>
</dbReference>
<dbReference type="PANTHER" id="PTHR11895">
    <property type="entry name" value="TRANSAMIDASE"/>
    <property type="match status" value="1"/>
</dbReference>
<feature type="region of interest" description="Disordered" evidence="2">
    <location>
        <begin position="488"/>
        <end position="507"/>
    </location>
</feature>
<dbReference type="InterPro" id="IPR023631">
    <property type="entry name" value="Amidase_dom"/>
</dbReference>
<evidence type="ECO:0000256" key="1">
    <source>
        <dbReference type="ARBA" id="ARBA00009199"/>
    </source>
</evidence>
<keyword evidence="5" id="KW-1185">Reference proteome</keyword>
<protein>
    <submittedName>
        <fullName evidence="4">Amidase</fullName>
    </submittedName>
</protein>
<proteinExistence type="inferred from homology"/>
<evidence type="ECO:0000313" key="5">
    <source>
        <dbReference type="Proteomes" id="UP001501598"/>
    </source>
</evidence>
<organism evidence="4 5">
    <name type="scientific">Pseudonocardia xishanensis</name>
    <dbReference type="NCBI Taxonomy" id="630995"/>
    <lineage>
        <taxon>Bacteria</taxon>
        <taxon>Bacillati</taxon>
        <taxon>Actinomycetota</taxon>
        <taxon>Actinomycetes</taxon>
        <taxon>Pseudonocardiales</taxon>
        <taxon>Pseudonocardiaceae</taxon>
        <taxon>Pseudonocardia</taxon>
    </lineage>
</organism>
<dbReference type="EMBL" id="BAABGT010000022">
    <property type="protein sequence ID" value="GAA4540964.1"/>
    <property type="molecule type" value="Genomic_DNA"/>
</dbReference>
<dbReference type="PANTHER" id="PTHR11895:SF7">
    <property type="entry name" value="GLUTAMYL-TRNA(GLN) AMIDOTRANSFERASE SUBUNIT A, MITOCHONDRIAL"/>
    <property type="match status" value="1"/>
</dbReference>
<dbReference type="InterPro" id="IPR036928">
    <property type="entry name" value="AS_sf"/>
</dbReference>
<dbReference type="SUPFAM" id="SSF75304">
    <property type="entry name" value="Amidase signature (AS) enzymes"/>
    <property type="match status" value="1"/>
</dbReference>
<accession>A0ABP8RKL8</accession>
<reference evidence="5" key="1">
    <citation type="journal article" date="2019" name="Int. J. Syst. Evol. Microbiol.">
        <title>The Global Catalogue of Microorganisms (GCM) 10K type strain sequencing project: providing services to taxonomists for standard genome sequencing and annotation.</title>
        <authorList>
            <consortium name="The Broad Institute Genomics Platform"/>
            <consortium name="The Broad Institute Genome Sequencing Center for Infectious Disease"/>
            <person name="Wu L."/>
            <person name="Ma J."/>
        </authorList>
    </citation>
    <scope>NUCLEOTIDE SEQUENCE [LARGE SCALE GENOMIC DNA]</scope>
    <source>
        <strain evidence="5">JCM 17906</strain>
    </source>
</reference>
<comment type="similarity">
    <text evidence="1">Belongs to the amidase family.</text>
</comment>
<dbReference type="RefSeq" id="WP_345413944.1">
    <property type="nucleotide sequence ID" value="NZ_BAABGT010000022.1"/>
</dbReference>
<feature type="domain" description="Amidase" evidence="3">
    <location>
        <begin position="25"/>
        <end position="469"/>
    </location>
</feature>
<dbReference type="PROSITE" id="PS00571">
    <property type="entry name" value="AMIDASES"/>
    <property type="match status" value="1"/>
</dbReference>
<evidence type="ECO:0000313" key="4">
    <source>
        <dbReference type="EMBL" id="GAA4540964.1"/>
    </source>
</evidence>
<gene>
    <name evidence="4" type="ORF">GCM10023175_14270</name>
</gene>